<evidence type="ECO:0000313" key="2">
    <source>
        <dbReference type="Proteomes" id="UP000595448"/>
    </source>
</evidence>
<name>A0ABX7BQD6_9CAUL</name>
<sequence>MIRLLDLPGAEQLHARLELCPHLDTSSDERTRQLTVSVLKSLGFGLDYWGAADIPQPTPEEEADDLTGASDEFDEYDAATLIEFWRLKGWDIRAPNGAVVSFYWSVVRAMIAVQVGQGPLDRMSIEAELFRQKKALAGETDPRLKKQNRAFLDFGPRERRRRVG</sequence>
<dbReference type="EMBL" id="CP067977">
    <property type="protein sequence ID" value="QQQ19823.1"/>
    <property type="molecule type" value="Genomic_DNA"/>
</dbReference>
<keyword evidence="2" id="KW-1185">Reference proteome</keyword>
<proteinExistence type="predicted"/>
<protein>
    <submittedName>
        <fullName evidence="1">Uncharacterized protein</fullName>
    </submittedName>
</protein>
<reference evidence="1 2" key="1">
    <citation type="submission" date="2021-01" db="EMBL/GenBank/DDBJ databases">
        <title>Brevundimonas vitis sp. nov., an bacterium isolated from grape (Vitis vinifera).</title>
        <authorList>
            <person name="Jiang L."/>
            <person name="Lee J."/>
        </authorList>
    </citation>
    <scope>NUCLEOTIDE SEQUENCE [LARGE SCALE GENOMIC DNA]</scope>
    <source>
        <strain evidence="1 2">GRTSA-9</strain>
    </source>
</reference>
<evidence type="ECO:0000313" key="1">
    <source>
        <dbReference type="EMBL" id="QQQ19823.1"/>
    </source>
</evidence>
<gene>
    <name evidence="1" type="ORF">JIP62_06985</name>
</gene>
<dbReference type="Proteomes" id="UP000595448">
    <property type="component" value="Chromosome"/>
</dbReference>
<accession>A0ABX7BQD6</accession>
<organism evidence="1 2">
    <name type="scientific">Brevundimonas vitisensis</name>
    <dbReference type="NCBI Taxonomy" id="2800818"/>
    <lineage>
        <taxon>Bacteria</taxon>
        <taxon>Pseudomonadati</taxon>
        <taxon>Pseudomonadota</taxon>
        <taxon>Alphaproteobacteria</taxon>
        <taxon>Caulobacterales</taxon>
        <taxon>Caulobacteraceae</taxon>
        <taxon>Brevundimonas</taxon>
    </lineage>
</organism>
<dbReference type="RefSeq" id="WP_201104262.1">
    <property type="nucleotide sequence ID" value="NZ_CP067977.1"/>
</dbReference>